<keyword evidence="2" id="KW-0479">Metal-binding</keyword>
<name>A0A840I604_9PROT</name>
<feature type="chain" id="PRO_5032528016" evidence="7">
    <location>
        <begin position="19"/>
        <end position="352"/>
    </location>
</feature>
<feature type="signal peptide" evidence="7">
    <location>
        <begin position="1"/>
        <end position="18"/>
    </location>
</feature>
<comment type="cofactor">
    <cofactor evidence="6">
        <name>Zn(2+)</name>
        <dbReference type="ChEBI" id="CHEBI:29105"/>
    </cofactor>
    <text evidence="6">Binds 1 zinc ion per subunit.</text>
</comment>
<evidence type="ECO:0000256" key="6">
    <source>
        <dbReference type="RuleBase" id="RU003983"/>
    </source>
</evidence>
<proteinExistence type="inferred from homology"/>
<dbReference type="PANTHER" id="PTHR22726:SF1">
    <property type="entry name" value="METALLOENDOPEPTIDASE OMA1, MITOCHONDRIAL"/>
    <property type="match status" value="1"/>
</dbReference>
<dbReference type="RefSeq" id="WP_183818846.1">
    <property type="nucleotide sequence ID" value="NZ_JACHOB010000005.1"/>
</dbReference>
<evidence type="ECO:0000313" key="10">
    <source>
        <dbReference type="Proteomes" id="UP000563524"/>
    </source>
</evidence>
<sequence>MRILFVLFLFACATPRYAVPGLDEELTQSEAARVTREAYDLALARRARVYDLAWPVLTANAALCPDASVRAGLVLADRKLLAEMAGGMEEAALAVMGVEEGLRLVHVNAGSPAEAAALVSGMMIDAVEGEPVGDPEEAAKLISSALKERGEATIVADGRTYTFGGTEACDVPVKIGTSQELNAHAIDGVTIYTGLVRSLGDEALRSVIAHELAHVALGHKAAYIRNSVVTGGAVLAPALYTLGGLIDRALGLVGAEPDRSYAGRALRLVVPWTEDFEAEADYVGLYMHARAGGDLEAAAAAFELFGTEAPKSLTIRSTHPLVPERLARLRATIEEIEEKRAAGDPLVPELKR</sequence>
<dbReference type="InterPro" id="IPR001915">
    <property type="entry name" value="Peptidase_M48"/>
</dbReference>
<comment type="similarity">
    <text evidence="6">Belongs to the peptidase M48 family.</text>
</comment>
<dbReference type="GO" id="GO:0004222">
    <property type="term" value="F:metalloendopeptidase activity"/>
    <property type="evidence" value="ECO:0007669"/>
    <property type="project" value="InterPro"/>
</dbReference>
<reference evidence="9 10" key="1">
    <citation type="submission" date="2020-08" db="EMBL/GenBank/DDBJ databases">
        <title>Genomic Encyclopedia of Type Strains, Phase IV (KMG-IV): sequencing the most valuable type-strain genomes for metagenomic binning, comparative biology and taxonomic classification.</title>
        <authorList>
            <person name="Goeker M."/>
        </authorList>
    </citation>
    <scope>NUCLEOTIDE SEQUENCE [LARGE SCALE GENOMIC DNA]</scope>
    <source>
        <strain evidence="9 10">DSM 102850</strain>
    </source>
</reference>
<dbReference type="GO" id="GO:0046872">
    <property type="term" value="F:metal ion binding"/>
    <property type="evidence" value="ECO:0007669"/>
    <property type="project" value="UniProtKB-KW"/>
</dbReference>
<evidence type="ECO:0000256" key="3">
    <source>
        <dbReference type="ARBA" id="ARBA00022801"/>
    </source>
</evidence>
<dbReference type="Gene3D" id="3.30.2010.10">
    <property type="entry name" value="Metalloproteases ('zincins'), catalytic domain"/>
    <property type="match status" value="1"/>
</dbReference>
<dbReference type="InterPro" id="IPR036034">
    <property type="entry name" value="PDZ_sf"/>
</dbReference>
<evidence type="ECO:0000256" key="7">
    <source>
        <dbReference type="SAM" id="SignalP"/>
    </source>
</evidence>
<dbReference type="InterPro" id="IPR051156">
    <property type="entry name" value="Mito/Outer_Membr_Metalloprot"/>
</dbReference>
<dbReference type="Gene3D" id="2.30.42.10">
    <property type="match status" value="1"/>
</dbReference>
<evidence type="ECO:0000313" key="9">
    <source>
        <dbReference type="EMBL" id="MBB4659842.1"/>
    </source>
</evidence>
<dbReference type="Pfam" id="PF01435">
    <property type="entry name" value="Peptidase_M48"/>
    <property type="match status" value="1"/>
</dbReference>
<dbReference type="AlphaFoldDB" id="A0A840I604"/>
<accession>A0A840I604</accession>
<protein>
    <submittedName>
        <fullName evidence="9">Putative Zn-dependent protease</fullName>
    </submittedName>
</protein>
<evidence type="ECO:0000256" key="2">
    <source>
        <dbReference type="ARBA" id="ARBA00022723"/>
    </source>
</evidence>
<comment type="caution">
    <text evidence="9">The sequence shown here is derived from an EMBL/GenBank/DDBJ whole genome shotgun (WGS) entry which is preliminary data.</text>
</comment>
<gene>
    <name evidence="9" type="ORF">GGQ59_002383</name>
</gene>
<keyword evidence="1 6" id="KW-0645">Protease</keyword>
<evidence type="ECO:0000259" key="8">
    <source>
        <dbReference type="Pfam" id="PF01435"/>
    </source>
</evidence>
<evidence type="ECO:0000256" key="5">
    <source>
        <dbReference type="ARBA" id="ARBA00023049"/>
    </source>
</evidence>
<dbReference type="EMBL" id="JACHOB010000005">
    <property type="protein sequence ID" value="MBB4659842.1"/>
    <property type="molecule type" value="Genomic_DNA"/>
</dbReference>
<feature type="domain" description="Peptidase M48" evidence="8">
    <location>
        <begin position="177"/>
        <end position="332"/>
    </location>
</feature>
<keyword evidence="7" id="KW-0732">Signal</keyword>
<keyword evidence="5 6" id="KW-0482">Metalloprotease</keyword>
<keyword evidence="10" id="KW-1185">Reference proteome</keyword>
<dbReference type="GO" id="GO:0051603">
    <property type="term" value="P:proteolysis involved in protein catabolic process"/>
    <property type="evidence" value="ECO:0007669"/>
    <property type="project" value="TreeGrafter"/>
</dbReference>
<keyword evidence="4 6" id="KW-0862">Zinc</keyword>
<evidence type="ECO:0000256" key="4">
    <source>
        <dbReference type="ARBA" id="ARBA00022833"/>
    </source>
</evidence>
<keyword evidence="3 6" id="KW-0378">Hydrolase</keyword>
<dbReference type="SUPFAM" id="SSF50156">
    <property type="entry name" value="PDZ domain-like"/>
    <property type="match status" value="1"/>
</dbReference>
<dbReference type="GO" id="GO:0016020">
    <property type="term" value="C:membrane"/>
    <property type="evidence" value="ECO:0007669"/>
    <property type="project" value="TreeGrafter"/>
</dbReference>
<dbReference type="PANTHER" id="PTHR22726">
    <property type="entry name" value="METALLOENDOPEPTIDASE OMA1"/>
    <property type="match status" value="1"/>
</dbReference>
<organism evidence="9 10">
    <name type="scientific">Parvularcula dongshanensis</name>
    <dbReference type="NCBI Taxonomy" id="1173995"/>
    <lineage>
        <taxon>Bacteria</taxon>
        <taxon>Pseudomonadati</taxon>
        <taxon>Pseudomonadota</taxon>
        <taxon>Alphaproteobacteria</taxon>
        <taxon>Parvularculales</taxon>
        <taxon>Parvularculaceae</taxon>
        <taxon>Parvularcula</taxon>
    </lineage>
</organism>
<dbReference type="Proteomes" id="UP000563524">
    <property type="component" value="Unassembled WGS sequence"/>
</dbReference>
<evidence type="ECO:0000256" key="1">
    <source>
        <dbReference type="ARBA" id="ARBA00022670"/>
    </source>
</evidence>